<dbReference type="CDD" id="cd06127">
    <property type="entry name" value="DEDDh"/>
    <property type="match status" value="1"/>
</dbReference>
<dbReference type="FunFam" id="3.30.420.10:FF:000045">
    <property type="entry name" value="3'-5' exonuclease DinG"/>
    <property type="match status" value="1"/>
</dbReference>
<organism evidence="4 5">
    <name type="scientific">Chlamydia muridarum</name>
    <dbReference type="NCBI Taxonomy" id="83560"/>
    <lineage>
        <taxon>Bacteria</taxon>
        <taxon>Pseudomonadati</taxon>
        <taxon>Chlamydiota</taxon>
        <taxon>Chlamydiia</taxon>
        <taxon>Chlamydiales</taxon>
        <taxon>Chlamydiaceae</taxon>
        <taxon>Chlamydia/Chlamydophila group</taxon>
        <taxon>Chlamydia</taxon>
    </lineage>
</organism>
<dbReference type="GO" id="GO:0008408">
    <property type="term" value="F:3'-5' exonuclease activity"/>
    <property type="evidence" value="ECO:0007669"/>
    <property type="project" value="TreeGrafter"/>
</dbReference>
<dbReference type="STRING" id="83560.NC80_02680"/>
<feature type="domain" description="Exonuclease" evidence="3">
    <location>
        <begin position="3"/>
        <end position="168"/>
    </location>
</feature>
<dbReference type="Pfam" id="PF12843">
    <property type="entry name" value="QSregVF_b"/>
    <property type="match status" value="1"/>
</dbReference>
<dbReference type="Pfam" id="PF00929">
    <property type="entry name" value="RNase_T"/>
    <property type="match status" value="1"/>
</dbReference>
<evidence type="ECO:0000256" key="1">
    <source>
        <dbReference type="ARBA" id="ARBA00025483"/>
    </source>
</evidence>
<sequence>MPDLIFYDTETTGTQIDKDRIVEIAAYNGTTGESFQTLVNPEIPIPAEATKIHGITTSEVANAPKFPEAYQQFSDFCGTDNILVAHNNNAFDYPLLLRECRRHGLPEPQLRTIDSLKWAKKYRTDLPQHSLQYLRQVYGFEENNAHRALDDVITLHRVFSVLVGDLSPDQIYNLLNETCHPRVFKMPFGKYKGKPLSEVPSSYIAWLQKGDYLLQPENKEIKAAIEAYQQLK</sequence>
<accession>A0A069ZY76</accession>
<dbReference type="GeneID" id="1245892"/>
<dbReference type="InterPro" id="IPR013520">
    <property type="entry name" value="Ribonucl_H"/>
</dbReference>
<dbReference type="InterPro" id="IPR012337">
    <property type="entry name" value="RNaseH-like_sf"/>
</dbReference>
<dbReference type="PANTHER" id="PTHR30231:SF41">
    <property type="entry name" value="DNA POLYMERASE III SUBUNIT EPSILON"/>
    <property type="match status" value="1"/>
</dbReference>
<evidence type="ECO:0000313" key="5">
    <source>
        <dbReference type="Proteomes" id="UP000260363"/>
    </source>
</evidence>
<dbReference type="Gene3D" id="3.30.420.10">
    <property type="entry name" value="Ribonuclease H-like superfamily/Ribonuclease H"/>
    <property type="match status" value="1"/>
</dbReference>
<protein>
    <submittedName>
        <fullName evidence="4">DNA polymerase III subunit epsilon</fullName>
    </submittedName>
</protein>
<dbReference type="KEGG" id="cmm:NC80_02680"/>
<dbReference type="GO" id="GO:0005829">
    <property type="term" value="C:cytosol"/>
    <property type="evidence" value="ECO:0007669"/>
    <property type="project" value="TreeGrafter"/>
</dbReference>
<dbReference type="NCBIfam" id="NF004963">
    <property type="entry name" value="PRK06309.1"/>
    <property type="match status" value="1"/>
</dbReference>
<dbReference type="EMBL" id="CP007217">
    <property type="protein sequence ID" value="AJR10608.1"/>
    <property type="molecule type" value="Genomic_DNA"/>
</dbReference>
<proteinExistence type="predicted"/>
<evidence type="ECO:0000259" key="3">
    <source>
        <dbReference type="SMART" id="SM00479"/>
    </source>
</evidence>
<dbReference type="SUPFAM" id="SSF53098">
    <property type="entry name" value="Ribonuclease H-like"/>
    <property type="match status" value="1"/>
</dbReference>
<dbReference type="InterPro" id="IPR036397">
    <property type="entry name" value="RNaseH_sf"/>
</dbReference>
<comment type="subunit">
    <text evidence="2">DNA polymerase III contains a core (composed of alpha, epsilon and theta chains) that associates with a tau subunit. This core dimerizes to form the POLIII' complex. PolIII' associates with the gamma complex (composed of gamma, delta, delta', psi and chi chains) and with the beta chain to form the complete DNA polymerase III complex.</text>
</comment>
<name>A0A069ZY76_CHLMR</name>
<dbReference type="InterPro" id="IPR024530">
    <property type="entry name" value="QSregVF_b"/>
</dbReference>
<dbReference type="KEGG" id="cmg:NC81_02695"/>
<evidence type="ECO:0000313" key="4">
    <source>
        <dbReference type="EMBL" id="AJR10608.1"/>
    </source>
</evidence>
<evidence type="ECO:0000256" key="2">
    <source>
        <dbReference type="ARBA" id="ARBA00026073"/>
    </source>
</evidence>
<dbReference type="SMART" id="SM00479">
    <property type="entry name" value="EXOIII"/>
    <property type="match status" value="1"/>
</dbReference>
<dbReference type="PANTHER" id="PTHR30231">
    <property type="entry name" value="DNA POLYMERASE III SUBUNIT EPSILON"/>
    <property type="match status" value="1"/>
</dbReference>
<dbReference type="GO" id="GO:0045004">
    <property type="term" value="P:DNA replication proofreading"/>
    <property type="evidence" value="ECO:0007669"/>
    <property type="project" value="TreeGrafter"/>
</dbReference>
<dbReference type="Proteomes" id="UP000260363">
    <property type="component" value="Chromosome"/>
</dbReference>
<dbReference type="PATRIC" id="fig|83560.10.peg.546"/>
<comment type="function">
    <text evidence="1">DNA polymerase III is a complex, multichain enzyme responsible for most of the replicative synthesis in bacteria. The epsilon subunit contain the editing function and is a proofreading 3'-5' exonuclease.</text>
</comment>
<dbReference type="GO" id="GO:0003676">
    <property type="term" value="F:nucleic acid binding"/>
    <property type="evidence" value="ECO:0007669"/>
    <property type="project" value="InterPro"/>
</dbReference>
<reference evidence="4 5" key="1">
    <citation type="submission" date="2014-02" db="EMBL/GenBank/DDBJ databases">
        <authorList>
            <person name="Chen C."/>
            <person name="Conrad T.A."/>
            <person name="Zhou Z."/>
            <person name="Lai Z."/>
            <person name="Zhong G."/>
        </authorList>
    </citation>
    <scope>NUCLEOTIDE SEQUENCE [LARGE SCALE GENOMIC DNA]</scope>
    <source>
        <strain evidence="4 5">Nigg3-28</strain>
    </source>
</reference>
<dbReference type="RefSeq" id="WP_010230689.1">
    <property type="nucleotide sequence ID" value="NZ_CP007217.1"/>
</dbReference>
<dbReference type="KEGG" id="cmx:DNC_02700"/>
<dbReference type="OMA" id="DQKFWDY"/>
<gene>
    <name evidence="4" type="ORF">BD36_02865</name>
</gene>
<dbReference type="AlphaFoldDB" id="A0A069ZY76"/>